<evidence type="ECO:0000313" key="2">
    <source>
        <dbReference type="Proteomes" id="UP000199202"/>
    </source>
</evidence>
<keyword evidence="2" id="KW-1185">Reference proteome</keyword>
<accession>A0A1G8DF55</accession>
<proteinExistence type="predicted"/>
<dbReference type="Proteomes" id="UP000199202">
    <property type="component" value="Unassembled WGS sequence"/>
</dbReference>
<name>A0A1G8DF55_9ACTN</name>
<organism evidence="1 2">
    <name type="scientific">Nonomuraea jiangxiensis</name>
    <dbReference type="NCBI Taxonomy" id="633440"/>
    <lineage>
        <taxon>Bacteria</taxon>
        <taxon>Bacillati</taxon>
        <taxon>Actinomycetota</taxon>
        <taxon>Actinomycetes</taxon>
        <taxon>Streptosporangiales</taxon>
        <taxon>Streptosporangiaceae</taxon>
        <taxon>Nonomuraea</taxon>
    </lineage>
</organism>
<dbReference type="AlphaFoldDB" id="A0A1G8DF55"/>
<dbReference type="RefSeq" id="WP_090929811.1">
    <property type="nucleotide sequence ID" value="NZ_FNDJ01000002.1"/>
</dbReference>
<reference evidence="1 2" key="1">
    <citation type="submission" date="2016-10" db="EMBL/GenBank/DDBJ databases">
        <authorList>
            <person name="de Groot N.N."/>
        </authorList>
    </citation>
    <scope>NUCLEOTIDE SEQUENCE [LARGE SCALE GENOMIC DNA]</scope>
    <source>
        <strain evidence="1 2">CGMCC 4.6533</strain>
    </source>
</reference>
<dbReference type="EMBL" id="FNDJ01000002">
    <property type="protein sequence ID" value="SDH56296.1"/>
    <property type="molecule type" value="Genomic_DNA"/>
</dbReference>
<protein>
    <submittedName>
        <fullName evidence="1">Uncharacterized protein</fullName>
    </submittedName>
</protein>
<gene>
    <name evidence="1" type="ORF">SAMN05421869_102556</name>
</gene>
<sequence>MFLPLAQGVAGASAGFPAVQAGGPPAPAPRVVHVPRPVVRHHVKRPCIRCVRPPHHFNREHVRINVHNFNHNFNRDDQHRRHIERRHDRDFWRGDFKDQEFEDHHHDKPWGLAEEE</sequence>
<evidence type="ECO:0000313" key="1">
    <source>
        <dbReference type="EMBL" id="SDH56296.1"/>
    </source>
</evidence>